<gene>
    <name evidence="2" type="ORF">E4634_02980</name>
</gene>
<dbReference type="RefSeq" id="WP_135441100.1">
    <property type="nucleotide sequence ID" value="NZ_SRLE01000002.1"/>
</dbReference>
<evidence type="ECO:0000313" key="3">
    <source>
        <dbReference type="Proteomes" id="UP000298050"/>
    </source>
</evidence>
<comment type="caution">
    <text evidence="2">The sequence shown here is derived from an EMBL/GenBank/DDBJ whole genome shotgun (WGS) entry which is preliminary data.</text>
</comment>
<feature type="region of interest" description="Disordered" evidence="1">
    <location>
        <begin position="1"/>
        <end position="20"/>
    </location>
</feature>
<evidence type="ECO:0000313" key="2">
    <source>
        <dbReference type="EMBL" id="TGD75848.1"/>
    </source>
</evidence>
<accession>A0A4Z0M8Y5</accession>
<feature type="compositionally biased region" description="Polar residues" evidence="1">
    <location>
        <begin position="1"/>
        <end position="13"/>
    </location>
</feature>
<evidence type="ECO:0000256" key="1">
    <source>
        <dbReference type="SAM" id="MobiDB-lite"/>
    </source>
</evidence>
<name>A0A4Z0M8Y5_9GAMM</name>
<proteinExistence type="predicted"/>
<dbReference type="AlphaFoldDB" id="A0A4Z0M8Y5"/>
<evidence type="ECO:0008006" key="4">
    <source>
        <dbReference type="Google" id="ProtNLM"/>
    </source>
</evidence>
<organism evidence="2 3">
    <name type="scientific">Mangrovimicrobium sediminis</name>
    <dbReference type="NCBI Taxonomy" id="2562682"/>
    <lineage>
        <taxon>Bacteria</taxon>
        <taxon>Pseudomonadati</taxon>
        <taxon>Pseudomonadota</taxon>
        <taxon>Gammaproteobacteria</taxon>
        <taxon>Cellvibrionales</taxon>
        <taxon>Halieaceae</taxon>
        <taxon>Mangrovimicrobium</taxon>
    </lineage>
</organism>
<reference evidence="2 3" key="1">
    <citation type="submission" date="2019-04" db="EMBL/GenBank/DDBJ databases">
        <title>Taxonomy of novel Haliea sp. from mangrove soil of West Coast of India.</title>
        <authorList>
            <person name="Verma A."/>
            <person name="Kumar P."/>
            <person name="Krishnamurthi S."/>
        </authorList>
    </citation>
    <scope>NUCLEOTIDE SEQUENCE [LARGE SCALE GENOMIC DNA]</scope>
    <source>
        <strain evidence="2 3">SAOS-164</strain>
    </source>
</reference>
<dbReference type="OrthoDB" id="7053758at2"/>
<dbReference type="Proteomes" id="UP000298050">
    <property type="component" value="Unassembled WGS sequence"/>
</dbReference>
<dbReference type="EMBL" id="SRLE01000002">
    <property type="protein sequence ID" value="TGD75848.1"/>
    <property type="molecule type" value="Genomic_DNA"/>
</dbReference>
<keyword evidence="3" id="KW-1185">Reference proteome</keyword>
<sequence>MSDNDTTMAQTNFASRSQSADSAADFSSDAGALAYANRQLDELVAAMRYKLEKHITGWPGDDRELDTHEALRHLLRDISFGHAAYMEADYANPNLTKMSGTSRVQFQLPSPDCVYHSAVLHGDYRYRLRGNRGSACVFQLTVYSGHACDLVGWKTQSMINNFDAPEQLAPEREVEIVLSRERPADLGNALWLELPEGPCELHSRQYYADWQSEKPADLVLTVDDQPFPAQLLDRPTAETRFHRLVDLLRVHTDFYRAGVQAHLDADPVEIAELKIPGAFEGTNYFPGHFRCQPDQAVIIETDDPDSLYWNTALFQMQYEPGDWWARMSSLNGQQVHTDADGKIRIVCSWQDPGVPNWLDASGRVLHLIAYRFFRAARTPAQPRLTTVPLAEVRAHLPANTPTVTPAERRALLERRLVSVYRRRCGDF</sequence>
<protein>
    <recommendedName>
        <fullName evidence="4">DUF1214 domain-containing protein</fullName>
    </recommendedName>
</protein>